<dbReference type="EMBL" id="CAMXCT010000749">
    <property type="protein sequence ID" value="CAI3982794.1"/>
    <property type="molecule type" value="Genomic_DNA"/>
</dbReference>
<evidence type="ECO:0000256" key="1">
    <source>
        <dbReference type="SAM" id="SignalP"/>
    </source>
</evidence>
<name>A0A9P1C0D4_9DINO</name>
<dbReference type="OrthoDB" id="431964at2759"/>
<reference evidence="3 4" key="2">
    <citation type="submission" date="2024-05" db="EMBL/GenBank/DDBJ databases">
        <authorList>
            <person name="Chen Y."/>
            <person name="Shah S."/>
            <person name="Dougan E. K."/>
            <person name="Thang M."/>
            <person name="Chan C."/>
        </authorList>
    </citation>
    <scope>NUCLEOTIDE SEQUENCE [LARGE SCALE GENOMIC DNA]</scope>
</reference>
<dbReference type="GO" id="GO:0003964">
    <property type="term" value="F:RNA-directed DNA polymerase activity"/>
    <property type="evidence" value="ECO:0007669"/>
    <property type="project" value="UniProtKB-KW"/>
</dbReference>
<comment type="caution">
    <text evidence="2">The sequence shown here is derived from an EMBL/GenBank/DDBJ whole genome shotgun (WGS) entry which is preliminary data.</text>
</comment>
<protein>
    <submittedName>
        <fullName evidence="3">Reverse transcriptase domain-containing protein</fullName>
    </submittedName>
</protein>
<evidence type="ECO:0000313" key="3">
    <source>
        <dbReference type="EMBL" id="CAL4770106.1"/>
    </source>
</evidence>
<evidence type="ECO:0000313" key="4">
    <source>
        <dbReference type="Proteomes" id="UP001152797"/>
    </source>
</evidence>
<keyword evidence="3" id="KW-0548">Nucleotidyltransferase</keyword>
<organism evidence="2">
    <name type="scientific">Cladocopium goreaui</name>
    <dbReference type="NCBI Taxonomy" id="2562237"/>
    <lineage>
        <taxon>Eukaryota</taxon>
        <taxon>Sar</taxon>
        <taxon>Alveolata</taxon>
        <taxon>Dinophyceae</taxon>
        <taxon>Suessiales</taxon>
        <taxon>Symbiodiniaceae</taxon>
        <taxon>Cladocopium</taxon>
    </lineage>
</organism>
<gene>
    <name evidence="2" type="ORF">C1SCF055_LOCUS10458</name>
</gene>
<dbReference type="AlphaFoldDB" id="A0A9P1C0D4"/>
<keyword evidence="3" id="KW-0695">RNA-directed DNA polymerase</keyword>
<sequence length="164" mass="18867">MLVSFRIWLLYFRLSTVQLRASTPRWGRNLSLEPFVGKQPVHAVIYETLGDTEADHHQSQKVYVMDVRVMPTSLWSSYTMGEETSALSLESVDCENPMIRRSPSSDSFCSALSELEDAEDGRHGLLASASDLPRPLVRQSSEVRWKLDFRACCRRRRRNNFLLD</sequence>
<dbReference type="EMBL" id="CAMXCT030000749">
    <property type="protein sequence ID" value="CAL4770106.1"/>
    <property type="molecule type" value="Genomic_DNA"/>
</dbReference>
<dbReference type="EMBL" id="CAMXCT020000749">
    <property type="protein sequence ID" value="CAL1136169.1"/>
    <property type="molecule type" value="Genomic_DNA"/>
</dbReference>
<keyword evidence="3" id="KW-0808">Transferase</keyword>
<proteinExistence type="predicted"/>
<keyword evidence="4" id="KW-1185">Reference proteome</keyword>
<evidence type="ECO:0000313" key="2">
    <source>
        <dbReference type="EMBL" id="CAI3982794.1"/>
    </source>
</evidence>
<feature type="chain" id="PRO_5043269946" evidence="1">
    <location>
        <begin position="22"/>
        <end position="164"/>
    </location>
</feature>
<accession>A0A9P1C0D4</accession>
<keyword evidence="1" id="KW-0732">Signal</keyword>
<reference evidence="2" key="1">
    <citation type="submission" date="2022-10" db="EMBL/GenBank/DDBJ databases">
        <authorList>
            <person name="Chen Y."/>
            <person name="Dougan E. K."/>
            <person name="Chan C."/>
            <person name="Rhodes N."/>
            <person name="Thang M."/>
        </authorList>
    </citation>
    <scope>NUCLEOTIDE SEQUENCE</scope>
</reference>
<dbReference type="Proteomes" id="UP001152797">
    <property type="component" value="Unassembled WGS sequence"/>
</dbReference>
<feature type="signal peptide" evidence="1">
    <location>
        <begin position="1"/>
        <end position="21"/>
    </location>
</feature>